<dbReference type="InterPro" id="IPR023574">
    <property type="entry name" value="Ribosomal_uL4_dom_sf"/>
</dbReference>
<dbReference type="Pfam" id="PF00573">
    <property type="entry name" value="Ribosomal_L4"/>
    <property type="match status" value="1"/>
</dbReference>
<dbReference type="SUPFAM" id="SSF52166">
    <property type="entry name" value="Ribosomal protein L4"/>
    <property type="match status" value="1"/>
</dbReference>
<proteinExistence type="inferred from homology"/>
<evidence type="ECO:0000256" key="4">
    <source>
        <dbReference type="ARBA" id="ARBA00040565"/>
    </source>
</evidence>
<evidence type="ECO:0000313" key="6">
    <source>
        <dbReference type="EMBL" id="KAL1406868.1"/>
    </source>
</evidence>
<reference evidence="6 7" key="1">
    <citation type="submission" date="2023-08" db="EMBL/GenBank/DDBJ databases">
        <title>Annotated Genome Sequence of Vanrija albida AlHP1.</title>
        <authorList>
            <person name="Herzog R."/>
        </authorList>
    </citation>
    <scope>NUCLEOTIDE SEQUENCE [LARGE SCALE GENOMIC DNA]</scope>
    <source>
        <strain evidence="6 7">AlHP1</strain>
    </source>
</reference>
<sequence length="351" mass="37818">MKAAARLAPRLSSALRPLSRAPVAGPSSLRAASSDAAAPTPAAPTPAAASHTHAAESNALPQNLGFEDLTSAKRQVALSLLSRGQVLHEPPLDPYEPITHPLSSLATGTPTAGLPGAAVSLPAEVFGRRIRQDILHRNVVWYLSTLRQGTQHTKTRATVAYSGKKIRPQKGSGKARVGDRSSGTRRGGAPIFPLHNRDHAQDLPRKVRELGLRTALSSKLAGGLLRVVENLNEGEWPGTNAARRALADDRETLRFGPGDNISILFLHAPFKPEDEVFEFWRTVRNIPGVEMLPTDEVVAYDILKYRWLVLEAGAVDALSGDSLEFEFEPEFEGVELDEEQIAQAVAAQAKA</sequence>
<feature type="region of interest" description="Disordered" evidence="5">
    <location>
        <begin position="167"/>
        <end position="196"/>
    </location>
</feature>
<dbReference type="EMBL" id="JBBXJM010000005">
    <property type="protein sequence ID" value="KAL1406868.1"/>
    <property type="molecule type" value="Genomic_DNA"/>
</dbReference>
<evidence type="ECO:0000256" key="2">
    <source>
        <dbReference type="ARBA" id="ARBA00022980"/>
    </source>
</evidence>
<dbReference type="InterPro" id="IPR013005">
    <property type="entry name" value="Ribosomal_uL4-like"/>
</dbReference>
<dbReference type="NCBIfam" id="TIGR03953">
    <property type="entry name" value="rplD_bact"/>
    <property type="match status" value="1"/>
</dbReference>
<dbReference type="InterPro" id="IPR002136">
    <property type="entry name" value="Ribosomal_uL4"/>
</dbReference>
<dbReference type="Proteomes" id="UP001565368">
    <property type="component" value="Unassembled WGS sequence"/>
</dbReference>
<evidence type="ECO:0000256" key="3">
    <source>
        <dbReference type="ARBA" id="ARBA00023274"/>
    </source>
</evidence>
<name>A0ABR3PWM6_9TREE</name>
<dbReference type="GO" id="GO:0005840">
    <property type="term" value="C:ribosome"/>
    <property type="evidence" value="ECO:0007669"/>
    <property type="project" value="UniProtKB-KW"/>
</dbReference>
<dbReference type="Gene3D" id="3.40.1370.10">
    <property type="match status" value="1"/>
</dbReference>
<evidence type="ECO:0000313" key="7">
    <source>
        <dbReference type="Proteomes" id="UP001565368"/>
    </source>
</evidence>
<keyword evidence="3" id="KW-0687">Ribonucleoprotein</keyword>
<dbReference type="PANTHER" id="PTHR10746">
    <property type="entry name" value="50S RIBOSOMAL PROTEIN L4"/>
    <property type="match status" value="1"/>
</dbReference>
<protein>
    <recommendedName>
        <fullName evidence="4">Large ribosomal subunit protein uL4m</fullName>
    </recommendedName>
</protein>
<keyword evidence="2 6" id="KW-0689">Ribosomal protein</keyword>
<dbReference type="GeneID" id="95987320"/>
<organism evidence="6 7">
    <name type="scientific">Vanrija albida</name>
    <dbReference type="NCBI Taxonomy" id="181172"/>
    <lineage>
        <taxon>Eukaryota</taxon>
        <taxon>Fungi</taxon>
        <taxon>Dikarya</taxon>
        <taxon>Basidiomycota</taxon>
        <taxon>Agaricomycotina</taxon>
        <taxon>Tremellomycetes</taxon>
        <taxon>Trichosporonales</taxon>
        <taxon>Trichosporonaceae</taxon>
        <taxon>Vanrija</taxon>
    </lineage>
</organism>
<accession>A0ABR3PWM6</accession>
<evidence type="ECO:0000256" key="1">
    <source>
        <dbReference type="ARBA" id="ARBA00010528"/>
    </source>
</evidence>
<gene>
    <name evidence="6" type="primary">yml6</name>
    <name evidence="6" type="ORF">Q8F55_006277</name>
</gene>
<dbReference type="PANTHER" id="PTHR10746:SF6">
    <property type="entry name" value="LARGE RIBOSOMAL SUBUNIT PROTEIN UL4M"/>
    <property type="match status" value="1"/>
</dbReference>
<comment type="similarity">
    <text evidence="1">Belongs to the universal ribosomal protein uL4 family.</text>
</comment>
<feature type="compositionally biased region" description="Low complexity" evidence="5">
    <location>
        <begin position="31"/>
        <end position="52"/>
    </location>
</feature>
<dbReference type="RefSeq" id="XP_069206812.1">
    <property type="nucleotide sequence ID" value="XM_069354741.1"/>
</dbReference>
<evidence type="ECO:0000256" key="5">
    <source>
        <dbReference type="SAM" id="MobiDB-lite"/>
    </source>
</evidence>
<feature type="region of interest" description="Disordered" evidence="5">
    <location>
        <begin position="19"/>
        <end position="54"/>
    </location>
</feature>
<keyword evidence="7" id="KW-1185">Reference proteome</keyword>
<comment type="caution">
    <text evidence="6">The sequence shown here is derived from an EMBL/GenBank/DDBJ whole genome shotgun (WGS) entry which is preliminary data.</text>
</comment>